<feature type="region of interest" description="Disordered" evidence="1">
    <location>
        <begin position="146"/>
        <end position="166"/>
    </location>
</feature>
<dbReference type="STRING" id="35722.A0A0B7N5E2"/>
<sequence length="747" mass="85223">MFGSVRLIQEITRSNQSSTTNTATPNSAEESIFTIVESSTPNNTSDLISDEIKQINGLPSKTTQIDEKINPELEHHQEQQQQHMDIHQQHIHQQQPAFFALQQQQETLPCGSATPQHIPITFNAIASPNLQSCNQSHDFRNAFTASNTTQTNASASPAIKTHTRKNSKYTIRHHRTRQSSFNNATIPSGYFFSASLLRKQQPTHHHHLLHLQEEQKKSKSHKLLCLWPLPTITRYMILVALFVSTLDGLHLLDLSCSAPSFVVYRFDLKNLIFSPFLFAWTLPSMALFGWNILILGLFEESLAHMVGGTRRFVQLLVFLFASVSLLRVCLGLLFSKATGYAFPSLFFSNTMHECSQGLSPFLFALLVVQSLSIDDKYILIYGQEDSNHKLTVRKVTLQLFMCLINYANGNILWWSISGLIMGFLATIILQALLAWQKREDSSKVKDVSEFITLEHYRRTPLWRLLWSSVQKCLVVIGLTLPVLMAWNSYYTRESMVSSAELNAISQDRYLFTFVFMTAPRRGDPAYLTRTIESYLENWPEHPSLNSPYNRMQAVIYTHFSNHSQYDLAKEHFSNTTKGQKYLKWVREDGDGWNQRLHVSKALDFVTEKYQSTYFALMEDDFPVCGAHEWHDIENVIYKAEKNVPNHCGVFVGTGGSGLFLKPDLARLASKLLLTYVDMPPDIIIQKCLMGDLMECSSCSDSLVTSKTLLMYHIGYNTSTSADRVYRKDEFQCGWRHPFNGNPSVITF</sequence>
<keyword evidence="2" id="KW-1133">Transmembrane helix</keyword>
<dbReference type="EMBL" id="LN723682">
    <property type="protein sequence ID" value="CEP10284.1"/>
    <property type="molecule type" value="Genomic_DNA"/>
</dbReference>
<feature type="transmembrane region" description="Helical" evidence="2">
    <location>
        <begin position="232"/>
        <end position="252"/>
    </location>
</feature>
<keyword evidence="4" id="KW-1185">Reference proteome</keyword>
<proteinExistence type="predicted"/>
<dbReference type="AlphaFoldDB" id="A0A0B7N5E2"/>
<keyword evidence="2" id="KW-0812">Transmembrane</keyword>
<feature type="compositionally biased region" description="Low complexity" evidence="1">
    <location>
        <begin position="146"/>
        <end position="156"/>
    </location>
</feature>
<protein>
    <submittedName>
        <fullName evidence="3">Uncharacterized protein</fullName>
    </submittedName>
</protein>
<dbReference type="OrthoDB" id="3339358at2759"/>
<evidence type="ECO:0000256" key="2">
    <source>
        <dbReference type="SAM" id="Phobius"/>
    </source>
</evidence>
<dbReference type="Proteomes" id="UP000054107">
    <property type="component" value="Unassembled WGS sequence"/>
</dbReference>
<evidence type="ECO:0000313" key="3">
    <source>
        <dbReference type="EMBL" id="CEP10284.1"/>
    </source>
</evidence>
<gene>
    <name evidence="3" type="primary">PARPA_03942.1 scaffold 10640</name>
</gene>
<feature type="transmembrane region" description="Helical" evidence="2">
    <location>
        <begin position="464"/>
        <end position="486"/>
    </location>
</feature>
<name>A0A0B7N5E2_9FUNG</name>
<feature type="transmembrane region" description="Helical" evidence="2">
    <location>
        <begin position="411"/>
        <end position="435"/>
    </location>
</feature>
<keyword evidence="2" id="KW-0472">Membrane</keyword>
<evidence type="ECO:0000313" key="4">
    <source>
        <dbReference type="Proteomes" id="UP000054107"/>
    </source>
</evidence>
<feature type="transmembrane region" description="Helical" evidence="2">
    <location>
        <begin position="272"/>
        <end position="294"/>
    </location>
</feature>
<evidence type="ECO:0000256" key="1">
    <source>
        <dbReference type="SAM" id="MobiDB-lite"/>
    </source>
</evidence>
<accession>A0A0B7N5E2</accession>
<reference evidence="3 4" key="1">
    <citation type="submission" date="2014-09" db="EMBL/GenBank/DDBJ databases">
        <authorList>
            <person name="Ellenberger Sabrina"/>
        </authorList>
    </citation>
    <scope>NUCLEOTIDE SEQUENCE [LARGE SCALE GENOMIC DNA]</scope>
    <source>
        <strain evidence="3 4">CBS 412.66</strain>
    </source>
</reference>
<organism evidence="3 4">
    <name type="scientific">Parasitella parasitica</name>
    <dbReference type="NCBI Taxonomy" id="35722"/>
    <lineage>
        <taxon>Eukaryota</taxon>
        <taxon>Fungi</taxon>
        <taxon>Fungi incertae sedis</taxon>
        <taxon>Mucoromycota</taxon>
        <taxon>Mucoromycotina</taxon>
        <taxon>Mucoromycetes</taxon>
        <taxon>Mucorales</taxon>
        <taxon>Mucorineae</taxon>
        <taxon>Mucoraceae</taxon>
        <taxon>Parasitella</taxon>
    </lineage>
</organism>
<feature type="transmembrane region" description="Helical" evidence="2">
    <location>
        <begin position="315"/>
        <end position="334"/>
    </location>
</feature>